<keyword evidence="1" id="KW-0472">Membrane</keyword>
<evidence type="ECO:0000313" key="2">
    <source>
        <dbReference type="EMBL" id="ASV88689.1"/>
    </source>
</evidence>
<feature type="transmembrane region" description="Helical" evidence="1">
    <location>
        <begin position="14"/>
        <end position="33"/>
    </location>
</feature>
<proteinExistence type="predicted"/>
<keyword evidence="1" id="KW-1133">Transmembrane helix</keyword>
<protein>
    <submittedName>
        <fullName evidence="2">Uncharacterized protein</fullName>
    </submittedName>
</protein>
<dbReference type="Proteomes" id="UP000215256">
    <property type="component" value="Plasmid unnamed1"/>
</dbReference>
<accession>A0A248UR09</accession>
<keyword evidence="1" id="KW-0812">Transmembrane</keyword>
<geneLocation type="plasmid" evidence="2 3">
    <name>unnamed1</name>
</geneLocation>
<dbReference type="EMBL" id="CP022605">
    <property type="protein sequence ID" value="ASV88689.1"/>
    <property type="molecule type" value="Genomic_DNA"/>
</dbReference>
<keyword evidence="2" id="KW-0614">Plasmid</keyword>
<dbReference type="AlphaFoldDB" id="A0A248UR09"/>
<reference evidence="2 3" key="1">
    <citation type="submission" date="2017-07" db="EMBL/GenBank/DDBJ databases">
        <title>Phylogenetic study on the rhizospheric bacterium Ochrobactrum sp. A44.</title>
        <authorList>
            <person name="Krzyzanowska D.M."/>
            <person name="Ossowicki A."/>
            <person name="Rajewska M."/>
            <person name="Maciag T."/>
            <person name="Kaczynski Z."/>
            <person name="Czerwicka M."/>
            <person name="Jafra S."/>
        </authorList>
    </citation>
    <scope>NUCLEOTIDE SEQUENCE [LARGE SCALE GENOMIC DNA]</scope>
    <source>
        <strain evidence="2 3">A44</strain>
        <plasmid evidence="2 3">unnamed1</plasmid>
    </source>
</reference>
<organism evidence="2 3">
    <name type="scientific">Ochrobactrum quorumnocens</name>
    <dbReference type="NCBI Taxonomy" id="271865"/>
    <lineage>
        <taxon>Bacteria</taxon>
        <taxon>Pseudomonadati</taxon>
        <taxon>Pseudomonadota</taxon>
        <taxon>Alphaproteobacteria</taxon>
        <taxon>Hyphomicrobiales</taxon>
        <taxon>Brucellaceae</taxon>
        <taxon>Brucella/Ochrobactrum group</taxon>
        <taxon>Ochrobactrum</taxon>
    </lineage>
</organism>
<name>A0A248UR09_9HYPH</name>
<gene>
    <name evidence="2" type="ORF">CES85_3803</name>
</gene>
<evidence type="ECO:0000256" key="1">
    <source>
        <dbReference type="SAM" id="Phobius"/>
    </source>
</evidence>
<sequence>MFAAFVKTEVAHGVPYRLFLLMTVGFVGISMGYSRFADWFALPGAESCSTQLLPSAALTIFSDFYVSPL</sequence>
<evidence type="ECO:0000313" key="3">
    <source>
        <dbReference type="Proteomes" id="UP000215256"/>
    </source>
</evidence>
<dbReference type="KEGG" id="och:CES85_3803"/>